<accession>Q09CJ9</accession>
<dbReference type="Proteomes" id="UP000032702">
    <property type="component" value="Unassembled WGS sequence"/>
</dbReference>
<feature type="region of interest" description="Disordered" evidence="1">
    <location>
        <begin position="73"/>
        <end position="104"/>
    </location>
</feature>
<dbReference type="PATRIC" id="fig|378806.16.peg.8750"/>
<dbReference type="PANTHER" id="PTHR30528:SF0">
    <property type="entry name" value="CYTOPLASMIC PROTEIN"/>
    <property type="match status" value="1"/>
</dbReference>
<sequence length="499" mass="54766">MRHQRAGGPAPGELGLAFPPGCARRGPPATGDRRNGAHPTDSVPLWVMCWSLPPAPPPGQHFLHSMDGIPTPWHRPPACHGGQSEQSRGAAHGRMGGSTIPSPPVPKTPPPPAVMLPAEQARAFLISHLALAAPVHPPGAEGVRALLRQLRHIQLDPLDVIGTNADLVALARVDEIARGDVYRHLYPGHAFEHWAKERCLLPASAFAHYRERSLEAPWWRHVTRLQRLPASVLRAVLEELEAHGPLSAAELTDHGAVEPLDWSGWKGTAKATSMALEVLWTRCDIVVCGRSPGGKRYDVPHRALPDVARASPGDTTEEGFLRWALGERVEAAGLLSRGAGAHWSMLSPVRGSALPDTLVREGVLEEVVLPGATRRYLAPAGFRSRPVTAPDTRMRILGPLDPLLWDRTLVKQLFGFEYIWEVYKPEAQRRWGWYVCPLLHQGQLVGRLEARVKEDVLHVEKVWREKGVKLDDAALDEALARHAKACGARKVRRPRARAG</sequence>
<organism evidence="2 3">
    <name type="scientific">Stigmatella aurantiaca (strain DW4/3-1)</name>
    <dbReference type="NCBI Taxonomy" id="378806"/>
    <lineage>
        <taxon>Bacteria</taxon>
        <taxon>Pseudomonadati</taxon>
        <taxon>Myxococcota</taxon>
        <taxon>Myxococcia</taxon>
        <taxon>Myxococcales</taxon>
        <taxon>Cystobacterineae</taxon>
        <taxon>Archangiaceae</taxon>
        <taxon>Stigmatella</taxon>
    </lineage>
</organism>
<evidence type="ECO:0008006" key="4">
    <source>
        <dbReference type="Google" id="ProtNLM"/>
    </source>
</evidence>
<protein>
    <recommendedName>
        <fullName evidence="4">Cytoplasmic protein</fullName>
    </recommendedName>
</protein>
<evidence type="ECO:0000313" key="2">
    <source>
        <dbReference type="EMBL" id="EAU69359.1"/>
    </source>
</evidence>
<proteinExistence type="predicted"/>
<gene>
    <name evidence="2" type="ORF">STIAU_3638</name>
</gene>
<feature type="region of interest" description="Disordered" evidence="1">
    <location>
        <begin position="1"/>
        <end position="39"/>
    </location>
</feature>
<comment type="caution">
    <text evidence="2">The sequence shown here is derived from an EMBL/GenBank/DDBJ whole genome shotgun (WGS) entry which is preliminary data.</text>
</comment>
<dbReference type="PANTHER" id="PTHR30528">
    <property type="entry name" value="CYTOPLASMIC PROTEIN"/>
    <property type="match status" value="1"/>
</dbReference>
<dbReference type="EMBL" id="AAMD01000006">
    <property type="protein sequence ID" value="EAU69359.1"/>
    <property type="molecule type" value="Genomic_DNA"/>
</dbReference>
<dbReference type="Pfam" id="PF06224">
    <property type="entry name" value="AlkZ-like"/>
    <property type="match status" value="1"/>
</dbReference>
<evidence type="ECO:0000313" key="3">
    <source>
        <dbReference type="Proteomes" id="UP000032702"/>
    </source>
</evidence>
<name>Q09CJ9_STIAD</name>
<reference evidence="2 3" key="1">
    <citation type="submission" date="2006-04" db="EMBL/GenBank/DDBJ databases">
        <authorList>
            <person name="Nierman W.C."/>
        </authorList>
    </citation>
    <scope>NUCLEOTIDE SEQUENCE [LARGE SCALE GENOMIC DNA]</scope>
    <source>
        <strain evidence="2 3">DW4/3-1</strain>
    </source>
</reference>
<feature type="compositionally biased region" description="Low complexity" evidence="1">
    <location>
        <begin position="1"/>
        <end position="21"/>
    </location>
</feature>
<dbReference type="InterPro" id="IPR009351">
    <property type="entry name" value="AlkZ-like"/>
</dbReference>
<evidence type="ECO:0000256" key="1">
    <source>
        <dbReference type="SAM" id="MobiDB-lite"/>
    </source>
</evidence>
<dbReference type="AlphaFoldDB" id="Q09CJ9"/>